<dbReference type="EMBL" id="BQNB010021355">
    <property type="protein sequence ID" value="GJU05526.1"/>
    <property type="molecule type" value="Genomic_DNA"/>
</dbReference>
<comment type="caution">
    <text evidence="2">The sequence shown here is derived from an EMBL/GenBank/DDBJ whole genome shotgun (WGS) entry which is preliminary data.</text>
</comment>
<evidence type="ECO:0000313" key="2">
    <source>
        <dbReference type="EMBL" id="GJU05526.1"/>
    </source>
</evidence>
<dbReference type="Proteomes" id="UP001151760">
    <property type="component" value="Unassembled WGS sequence"/>
</dbReference>
<reference evidence="2" key="2">
    <citation type="submission" date="2022-01" db="EMBL/GenBank/DDBJ databases">
        <authorList>
            <person name="Yamashiro T."/>
            <person name="Shiraishi A."/>
            <person name="Satake H."/>
            <person name="Nakayama K."/>
        </authorList>
    </citation>
    <scope>NUCLEOTIDE SEQUENCE</scope>
</reference>
<gene>
    <name evidence="2" type="ORF">Tco_1121956</name>
</gene>
<protein>
    <submittedName>
        <fullName evidence="2">Uncharacterized protein</fullName>
    </submittedName>
</protein>
<sequence>MENPLQWRREKSHDRTQRAINDEGDSRVNEIVNLKDVGNRRSSHLRMCTDWRRSSLWTITSYHVARYDKLVSMFLIQSPGLYKRVGRSYVLAQEKSRHTFSTRKPGCPGGWDACDKGPRFGTKEKDVAGAGYWVPGNNFRNRGAWEGLRHRGKVPYCYGIIDHLRNHEVNGNLGPGEDVGTGTSFSWSGGPGWDVIQGDEGRRTGRGLRLRVVTVDLILRWEESTVQRPAGRGICWVSVFGTILGTRGKGIHRSIGIIGKRLVLHGSKSGWEERRALDNWGRREGIQDGDLFGTKGRSGFSRDLAVIRTYAFSMFFCSGNLDWPAIASSSSKSSSTKGDVLEGEGVSSNVTLSDSLIFLLSCIWMRVIRIVPGCTFANDVTAKITTKNNITSIVCLVSGEELSVTRHMFGASAILDPFIGF</sequence>
<feature type="compositionally biased region" description="Basic and acidic residues" evidence="1">
    <location>
        <begin position="7"/>
        <end position="24"/>
    </location>
</feature>
<evidence type="ECO:0000313" key="3">
    <source>
        <dbReference type="Proteomes" id="UP001151760"/>
    </source>
</evidence>
<name>A0ABQ5J062_9ASTR</name>
<accession>A0ABQ5J062</accession>
<organism evidence="2 3">
    <name type="scientific">Tanacetum coccineum</name>
    <dbReference type="NCBI Taxonomy" id="301880"/>
    <lineage>
        <taxon>Eukaryota</taxon>
        <taxon>Viridiplantae</taxon>
        <taxon>Streptophyta</taxon>
        <taxon>Embryophyta</taxon>
        <taxon>Tracheophyta</taxon>
        <taxon>Spermatophyta</taxon>
        <taxon>Magnoliopsida</taxon>
        <taxon>eudicotyledons</taxon>
        <taxon>Gunneridae</taxon>
        <taxon>Pentapetalae</taxon>
        <taxon>asterids</taxon>
        <taxon>campanulids</taxon>
        <taxon>Asterales</taxon>
        <taxon>Asteraceae</taxon>
        <taxon>Asteroideae</taxon>
        <taxon>Anthemideae</taxon>
        <taxon>Anthemidinae</taxon>
        <taxon>Tanacetum</taxon>
    </lineage>
</organism>
<proteinExistence type="predicted"/>
<evidence type="ECO:0000256" key="1">
    <source>
        <dbReference type="SAM" id="MobiDB-lite"/>
    </source>
</evidence>
<reference evidence="2" key="1">
    <citation type="journal article" date="2022" name="Int. J. Mol. Sci.">
        <title>Draft Genome of Tanacetum Coccineum: Genomic Comparison of Closely Related Tanacetum-Family Plants.</title>
        <authorList>
            <person name="Yamashiro T."/>
            <person name="Shiraishi A."/>
            <person name="Nakayama K."/>
            <person name="Satake H."/>
        </authorList>
    </citation>
    <scope>NUCLEOTIDE SEQUENCE</scope>
</reference>
<feature type="region of interest" description="Disordered" evidence="1">
    <location>
        <begin position="1"/>
        <end position="24"/>
    </location>
</feature>
<keyword evidence="3" id="KW-1185">Reference proteome</keyword>